<evidence type="ECO:0000313" key="3">
    <source>
        <dbReference type="Proteomes" id="UP001379533"/>
    </source>
</evidence>
<sequence>MKRIRISLTTVFLACALTASAVPCGAADPRIDAQKRQEEGIRRYNAGDMDGALSSFTQAYAIYPSAKILWNLFQTQLKVGRTLEATRNIHVYLASADPAATPERKTEARGKLENARKVLGLVKIQAPQGARLFIDGKPFPVGYAINESVELDLGGHVVVAETAAQRIERAVNVRVGETVTVVLSEKRDSDASVSTAPRVE</sequence>
<dbReference type="EMBL" id="CP089982">
    <property type="protein sequence ID" value="WXA99115.1"/>
    <property type="molecule type" value="Genomic_DNA"/>
</dbReference>
<reference evidence="2 3" key="1">
    <citation type="submission" date="2021-12" db="EMBL/GenBank/DDBJ databases">
        <title>Discovery of the Pendulisporaceae a myxobacterial family with distinct sporulation behavior and unique specialized metabolism.</title>
        <authorList>
            <person name="Garcia R."/>
            <person name="Popoff A."/>
            <person name="Bader C.D."/>
            <person name="Loehr J."/>
            <person name="Walesch S."/>
            <person name="Walt C."/>
            <person name="Boldt J."/>
            <person name="Bunk B."/>
            <person name="Haeckl F.J.F.P.J."/>
            <person name="Gunesch A.P."/>
            <person name="Birkelbach J."/>
            <person name="Nuebel U."/>
            <person name="Pietschmann T."/>
            <person name="Bach T."/>
            <person name="Mueller R."/>
        </authorList>
    </citation>
    <scope>NUCLEOTIDE SEQUENCE [LARGE SCALE GENOMIC DNA]</scope>
    <source>
        <strain evidence="2 3">MSr12523</strain>
    </source>
</reference>
<keyword evidence="1" id="KW-0732">Signal</keyword>
<evidence type="ECO:0000313" key="2">
    <source>
        <dbReference type="EMBL" id="WXA99115.1"/>
    </source>
</evidence>
<gene>
    <name evidence="2" type="ORF">LZC95_20120</name>
</gene>
<name>A0ABZ2KNF2_9BACT</name>
<organism evidence="2 3">
    <name type="scientific">Pendulispora brunnea</name>
    <dbReference type="NCBI Taxonomy" id="2905690"/>
    <lineage>
        <taxon>Bacteria</taxon>
        <taxon>Pseudomonadati</taxon>
        <taxon>Myxococcota</taxon>
        <taxon>Myxococcia</taxon>
        <taxon>Myxococcales</taxon>
        <taxon>Sorangiineae</taxon>
        <taxon>Pendulisporaceae</taxon>
        <taxon>Pendulispora</taxon>
    </lineage>
</organism>
<accession>A0ABZ2KNF2</accession>
<dbReference type="Proteomes" id="UP001379533">
    <property type="component" value="Chromosome"/>
</dbReference>
<evidence type="ECO:0008006" key="4">
    <source>
        <dbReference type="Google" id="ProtNLM"/>
    </source>
</evidence>
<dbReference type="RefSeq" id="WP_394849747.1">
    <property type="nucleotide sequence ID" value="NZ_CP089982.1"/>
</dbReference>
<feature type="chain" id="PRO_5045977833" description="PEGA domain-containing protein" evidence="1">
    <location>
        <begin position="22"/>
        <end position="200"/>
    </location>
</feature>
<feature type="signal peptide" evidence="1">
    <location>
        <begin position="1"/>
        <end position="21"/>
    </location>
</feature>
<evidence type="ECO:0000256" key="1">
    <source>
        <dbReference type="SAM" id="SignalP"/>
    </source>
</evidence>
<protein>
    <recommendedName>
        <fullName evidence="4">PEGA domain-containing protein</fullName>
    </recommendedName>
</protein>
<keyword evidence="3" id="KW-1185">Reference proteome</keyword>
<proteinExistence type="predicted"/>